<evidence type="ECO:0000313" key="9">
    <source>
        <dbReference type="RefSeq" id="XP_014665668.1"/>
    </source>
</evidence>
<dbReference type="RefSeq" id="XP_014665668.1">
    <property type="nucleotide sequence ID" value="XM_014810182.1"/>
</dbReference>
<sequence length="254" mass="28474">MALRRVSVEELRWCKHQHAYLRGAFFLQLGTGNRSKMTHVKSIIAGPRPVVLAGPSGAGKSTLLQQLLKEYKDQFGFSVSHTTRNPRPQEENGREYHFVTRELMKTAIENGEFIEHAEFSGNLYGTSKKAVREVQRAGRICMLDIDMQGVRSVKKTDLNPKYILIKPPSLASLEERLRGRGTESEESLSKRLGVADEEMKYGEMAGVFDYVIINDDVEKAYQELTEALSEEIKQACKQKNTLSNGTGGHNGIKG</sequence>
<dbReference type="Gene3D" id="3.30.63.10">
    <property type="entry name" value="Guanylate Kinase phosphate binding domain"/>
    <property type="match status" value="1"/>
</dbReference>
<dbReference type="Proteomes" id="UP000695022">
    <property type="component" value="Unplaced"/>
</dbReference>
<name>A0ABM1E0E7_PRICU</name>
<dbReference type="InterPro" id="IPR017665">
    <property type="entry name" value="Guanylate_kinase"/>
</dbReference>
<dbReference type="SMART" id="SM00072">
    <property type="entry name" value="GuKc"/>
    <property type="match status" value="1"/>
</dbReference>
<dbReference type="Gene3D" id="3.40.50.300">
    <property type="entry name" value="P-loop containing nucleotide triphosphate hydrolases"/>
    <property type="match status" value="1"/>
</dbReference>
<dbReference type="PANTHER" id="PTHR23117">
    <property type="entry name" value="GUANYLATE KINASE-RELATED"/>
    <property type="match status" value="1"/>
</dbReference>
<keyword evidence="6" id="KW-0067">ATP-binding</keyword>
<protein>
    <recommendedName>
        <fullName evidence="2">guanylate kinase</fullName>
        <ecNumber evidence="2">2.7.4.8</ecNumber>
    </recommendedName>
</protein>
<dbReference type="NCBIfam" id="TIGR03263">
    <property type="entry name" value="guanyl_kin"/>
    <property type="match status" value="1"/>
</dbReference>
<dbReference type="PANTHER" id="PTHR23117:SF13">
    <property type="entry name" value="GUANYLATE KINASE"/>
    <property type="match status" value="1"/>
</dbReference>
<keyword evidence="3" id="KW-0808">Transferase</keyword>
<keyword evidence="4" id="KW-0547">Nucleotide-binding</keyword>
<evidence type="ECO:0000313" key="8">
    <source>
        <dbReference type="Proteomes" id="UP000695022"/>
    </source>
</evidence>
<accession>A0ABM1E0E7</accession>
<dbReference type="GeneID" id="106807734"/>
<dbReference type="Pfam" id="PF00625">
    <property type="entry name" value="Guanylate_kin"/>
    <property type="match status" value="1"/>
</dbReference>
<dbReference type="PROSITE" id="PS50052">
    <property type="entry name" value="GUANYLATE_KINASE_2"/>
    <property type="match status" value="1"/>
</dbReference>
<keyword evidence="8" id="KW-1185">Reference proteome</keyword>
<evidence type="ECO:0000256" key="6">
    <source>
        <dbReference type="ARBA" id="ARBA00022840"/>
    </source>
</evidence>
<evidence type="ECO:0000256" key="4">
    <source>
        <dbReference type="ARBA" id="ARBA00022741"/>
    </source>
</evidence>
<dbReference type="InterPro" id="IPR008145">
    <property type="entry name" value="GK/Ca_channel_bsu"/>
</dbReference>
<comment type="similarity">
    <text evidence="1">Belongs to the guanylate kinase family.</text>
</comment>
<keyword evidence="5" id="KW-0418">Kinase</keyword>
<evidence type="ECO:0000256" key="1">
    <source>
        <dbReference type="ARBA" id="ARBA00005790"/>
    </source>
</evidence>
<reference evidence="9" key="1">
    <citation type="submission" date="2025-08" db="UniProtKB">
        <authorList>
            <consortium name="RefSeq"/>
        </authorList>
    </citation>
    <scope>IDENTIFICATION</scope>
</reference>
<dbReference type="InterPro" id="IPR008144">
    <property type="entry name" value="Guanylate_kin-like_dom"/>
</dbReference>
<dbReference type="InterPro" id="IPR027417">
    <property type="entry name" value="P-loop_NTPase"/>
</dbReference>
<dbReference type="InterPro" id="IPR020590">
    <property type="entry name" value="Guanylate_kinase_CS"/>
</dbReference>
<proteinExistence type="inferred from homology"/>
<evidence type="ECO:0000256" key="3">
    <source>
        <dbReference type="ARBA" id="ARBA00022679"/>
    </source>
</evidence>
<evidence type="ECO:0000256" key="2">
    <source>
        <dbReference type="ARBA" id="ARBA00012961"/>
    </source>
</evidence>
<dbReference type="EC" id="2.7.4.8" evidence="2"/>
<gene>
    <name evidence="9" type="primary">LOC106807734</name>
</gene>
<evidence type="ECO:0000259" key="7">
    <source>
        <dbReference type="PROSITE" id="PS50052"/>
    </source>
</evidence>
<feature type="domain" description="Guanylate kinase-like" evidence="7">
    <location>
        <begin position="47"/>
        <end position="229"/>
    </location>
</feature>
<dbReference type="PROSITE" id="PS00856">
    <property type="entry name" value="GUANYLATE_KINASE_1"/>
    <property type="match status" value="1"/>
</dbReference>
<evidence type="ECO:0000256" key="5">
    <source>
        <dbReference type="ARBA" id="ARBA00022777"/>
    </source>
</evidence>
<organism evidence="8 9">
    <name type="scientific">Priapulus caudatus</name>
    <name type="common">Priapulid worm</name>
    <dbReference type="NCBI Taxonomy" id="37621"/>
    <lineage>
        <taxon>Eukaryota</taxon>
        <taxon>Metazoa</taxon>
        <taxon>Ecdysozoa</taxon>
        <taxon>Scalidophora</taxon>
        <taxon>Priapulida</taxon>
        <taxon>Priapulimorpha</taxon>
        <taxon>Priapulimorphida</taxon>
        <taxon>Priapulidae</taxon>
        <taxon>Priapulus</taxon>
    </lineage>
</organism>
<dbReference type="SUPFAM" id="SSF52540">
    <property type="entry name" value="P-loop containing nucleoside triphosphate hydrolases"/>
    <property type="match status" value="1"/>
</dbReference>
<dbReference type="CDD" id="cd00071">
    <property type="entry name" value="GMPK"/>
    <property type="match status" value="1"/>
</dbReference>